<dbReference type="Proteomes" id="UP000051335">
    <property type="component" value="Unassembled WGS sequence"/>
</dbReference>
<evidence type="ECO:0000313" key="2">
    <source>
        <dbReference type="Proteomes" id="UP000051335"/>
    </source>
</evidence>
<keyword evidence="2" id="KW-1185">Reference proteome</keyword>
<protein>
    <submittedName>
        <fullName evidence="1">Uncharacterized protein</fullName>
    </submittedName>
</protein>
<accession>A0A0P9NNF8</accession>
<comment type="caution">
    <text evidence="1">The sequence shown here is derived from an EMBL/GenBank/DDBJ whole genome shotgun (WGS) entry which is preliminary data.</text>
</comment>
<reference evidence="1 2" key="1">
    <citation type="submission" date="2015-09" db="EMBL/GenBank/DDBJ databases">
        <title>Genome announcement of multiple Pseudomonas syringae strains.</title>
        <authorList>
            <person name="Thakur S."/>
            <person name="Wang P.W."/>
            <person name="Gong Y."/>
            <person name="Weir B.S."/>
            <person name="Guttman D.S."/>
        </authorList>
    </citation>
    <scope>NUCLEOTIDE SEQUENCE [LARGE SCALE GENOMIC DNA]</scope>
    <source>
        <strain evidence="1 2">ICMP17001</strain>
    </source>
</reference>
<proteinExistence type="predicted"/>
<name>A0A0P9NNF8_9PSED</name>
<sequence length="84" mass="8863">MPMAIYSGSWLLNTSQLGLRPATTSGQNGLIRNNSTAKQLAMVAISPSTMASRRRKLAPCKASTISVSKAVSATPVVMETPSNR</sequence>
<gene>
    <name evidence="1" type="ORF">ALO75_200193</name>
</gene>
<dbReference type="AlphaFoldDB" id="A0A0P9NNF8"/>
<organism evidence="1 2">
    <name type="scientific">Pseudomonas syringae pv. coryli</name>
    <dbReference type="NCBI Taxonomy" id="317659"/>
    <lineage>
        <taxon>Bacteria</taxon>
        <taxon>Pseudomonadati</taxon>
        <taxon>Pseudomonadota</taxon>
        <taxon>Gammaproteobacteria</taxon>
        <taxon>Pseudomonadales</taxon>
        <taxon>Pseudomonadaceae</taxon>
        <taxon>Pseudomonas</taxon>
    </lineage>
</organism>
<evidence type="ECO:0000313" key="1">
    <source>
        <dbReference type="EMBL" id="KPX00534.1"/>
    </source>
</evidence>
<dbReference type="EMBL" id="LJQC01000442">
    <property type="protein sequence ID" value="KPX00534.1"/>
    <property type="molecule type" value="Genomic_DNA"/>
</dbReference>